<protein>
    <submittedName>
        <fullName evidence="2">Uncharacterized protein</fullName>
    </submittedName>
</protein>
<proteinExistence type="predicted"/>
<dbReference type="OrthoDB" id="9451547at2759"/>
<sequence>MLIWRASAIAIVAIPFSILLLWILAEVASNFDCDFIANALSLMILPFGLLYIPARLLLLVVSFTTLRSLPAEAYQTVQWTLSIPHIF</sequence>
<keyword evidence="1" id="KW-1133">Transmembrane helix</keyword>
<gene>
    <name evidence="2" type="ORF">HYDPIDRAFT_119030</name>
</gene>
<keyword evidence="3" id="KW-1185">Reference proteome</keyword>
<accession>A0A0C9VZH9</accession>
<reference evidence="2 3" key="1">
    <citation type="submission" date="2014-04" db="EMBL/GenBank/DDBJ databases">
        <title>Evolutionary Origins and Diversification of the Mycorrhizal Mutualists.</title>
        <authorList>
            <consortium name="DOE Joint Genome Institute"/>
            <consortium name="Mycorrhizal Genomics Consortium"/>
            <person name="Kohler A."/>
            <person name="Kuo A."/>
            <person name="Nagy L.G."/>
            <person name="Floudas D."/>
            <person name="Copeland A."/>
            <person name="Barry K.W."/>
            <person name="Cichocki N."/>
            <person name="Veneault-Fourrey C."/>
            <person name="LaButti K."/>
            <person name="Lindquist E.A."/>
            <person name="Lipzen A."/>
            <person name="Lundell T."/>
            <person name="Morin E."/>
            <person name="Murat C."/>
            <person name="Riley R."/>
            <person name="Ohm R."/>
            <person name="Sun H."/>
            <person name="Tunlid A."/>
            <person name="Henrissat B."/>
            <person name="Grigoriev I.V."/>
            <person name="Hibbett D.S."/>
            <person name="Martin F."/>
        </authorList>
    </citation>
    <scope>NUCLEOTIDE SEQUENCE [LARGE SCALE GENOMIC DNA]</scope>
    <source>
        <strain evidence="2 3">MD-312</strain>
    </source>
</reference>
<dbReference type="HOGENOM" id="CLU_2722578_0_0_1"/>
<dbReference type="AlphaFoldDB" id="A0A0C9VZH9"/>
<evidence type="ECO:0000256" key="1">
    <source>
        <dbReference type="SAM" id="Phobius"/>
    </source>
</evidence>
<organism evidence="2 3">
    <name type="scientific">Hydnomerulius pinastri MD-312</name>
    <dbReference type="NCBI Taxonomy" id="994086"/>
    <lineage>
        <taxon>Eukaryota</taxon>
        <taxon>Fungi</taxon>
        <taxon>Dikarya</taxon>
        <taxon>Basidiomycota</taxon>
        <taxon>Agaricomycotina</taxon>
        <taxon>Agaricomycetes</taxon>
        <taxon>Agaricomycetidae</taxon>
        <taxon>Boletales</taxon>
        <taxon>Boletales incertae sedis</taxon>
        <taxon>Leucogyrophana</taxon>
    </lineage>
</organism>
<dbReference type="Proteomes" id="UP000053820">
    <property type="component" value="Unassembled WGS sequence"/>
</dbReference>
<evidence type="ECO:0000313" key="3">
    <source>
        <dbReference type="Proteomes" id="UP000053820"/>
    </source>
</evidence>
<feature type="transmembrane region" description="Helical" evidence="1">
    <location>
        <begin position="35"/>
        <end position="58"/>
    </location>
</feature>
<keyword evidence="1" id="KW-0472">Membrane</keyword>
<keyword evidence="1" id="KW-0812">Transmembrane</keyword>
<evidence type="ECO:0000313" key="2">
    <source>
        <dbReference type="EMBL" id="KIJ58903.1"/>
    </source>
</evidence>
<dbReference type="EMBL" id="KN839905">
    <property type="protein sequence ID" value="KIJ58903.1"/>
    <property type="molecule type" value="Genomic_DNA"/>
</dbReference>
<name>A0A0C9VZH9_9AGAM</name>